<evidence type="ECO:0000256" key="1">
    <source>
        <dbReference type="ARBA" id="ARBA00004123"/>
    </source>
</evidence>
<dbReference type="CDD" id="cd12148">
    <property type="entry name" value="fungal_TF_MHR"/>
    <property type="match status" value="1"/>
</dbReference>
<name>H6BRX1_EXODN</name>
<dbReference type="AlphaFoldDB" id="H6BRX1"/>
<dbReference type="OrthoDB" id="3548654at2759"/>
<sequence length="661" mass="72946">MDCTRDVDTSSKCWDGNGCPAVSKSGFPVGPGRSNTITTDEQTRIAPADNAGSELRGPSGSSQSPELQRNPAGPMRDATPTDVVTITNPLSVGPPDSGFISHPSYPYGPVYLGTSSNWSFSRRVLNITQKAVHNTSLPPESFVMDGTAYDMGWDGSRIADTVFTPPLPSLSHSMYLIRSVQFHVGHTYHLFDEETFQQNLHDFYENPSEDTPRGGLWFVHYLLIMALGQAFVLRSGEGRKPPGAEFFVQAMKLLPDTSQLWKDTFTATELYCCAALYLQSTDYRAGAYLTIGTALRMALFRGMHTELPTEVFGEAQIERARRIWWTIYILDRELSSLMGLPVQISEENIHAKLPSLQSATGLAALDIHIKLCRIIARVVNTVYGPDGRLDQKFLTNTKSALTCLAAVADELNNTFKLPSNGSIEGISRQSATLHLVYHQCVILTTRPLMYSLFSKQLNTRPATPTTIMTMRRLQVLLQMCIDSCQQSLNILASLFTQGLLESFLPFDLESAFCSGLMIFMGAFVEPTLVNNLAAAAQTTYRVIDDMIGKGNMVARFRKAELEQLSKMLEELEPEAGNYAARSRIVSRRASAGPNVHGQDGQTTAVNETPGAQLDDISLEGNVEPFGEWTWPDAMDPIQLMNVAESLDASRFDWFQQPFGGL</sequence>
<dbReference type="PANTHER" id="PTHR47540">
    <property type="entry name" value="THIAMINE REPRESSIBLE GENES REGULATORY PROTEIN THI5"/>
    <property type="match status" value="1"/>
</dbReference>
<keyword evidence="9" id="KW-1185">Reference proteome</keyword>
<dbReference type="GO" id="GO:0005634">
    <property type="term" value="C:nucleus"/>
    <property type="evidence" value="ECO:0007669"/>
    <property type="project" value="UniProtKB-SubCell"/>
</dbReference>
<evidence type="ECO:0000256" key="2">
    <source>
        <dbReference type="ARBA" id="ARBA00023015"/>
    </source>
</evidence>
<keyword evidence="2" id="KW-0805">Transcription regulation</keyword>
<dbReference type="STRING" id="858893.H6BRX1"/>
<dbReference type="SMART" id="SM00906">
    <property type="entry name" value="Fungal_trans"/>
    <property type="match status" value="1"/>
</dbReference>
<accession>H6BRX1</accession>
<evidence type="ECO:0000256" key="4">
    <source>
        <dbReference type="ARBA" id="ARBA00023163"/>
    </source>
</evidence>
<feature type="region of interest" description="Disordered" evidence="6">
    <location>
        <begin position="1"/>
        <end position="81"/>
    </location>
</feature>
<evidence type="ECO:0000256" key="3">
    <source>
        <dbReference type="ARBA" id="ARBA00023125"/>
    </source>
</evidence>
<keyword evidence="3" id="KW-0238">DNA-binding</keyword>
<reference evidence="8" key="1">
    <citation type="submission" date="2011-07" db="EMBL/GenBank/DDBJ databases">
        <title>The Genome Sequence of Exophiala (Wangiella) dermatitidis NIH/UT8656.</title>
        <authorList>
            <consortium name="The Broad Institute Genome Sequencing Platform"/>
            <person name="Cuomo C."/>
            <person name="Wang Z."/>
            <person name="Hunicke-Smith S."/>
            <person name="Szanislo P.J."/>
            <person name="Earl A."/>
            <person name="Young S.K."/>
            <person name="Zeng Q."/>
            <person name="Gargeya S."/>
            <person name="Fitzgerald M."/>
            <person name="Haas B."/>
            <person name="Abouelleil A."/>
            <person name="Alvarado L."/>
            <person name="Arachchi H.M."/>
            <person name="Berlin A."/>
            <person name="Brown A."/>
            <person name="Chapman S.B."/>
            <person name="Chen Z."/>
            <person name="Dunbar C."/>
            <person name="Freedman E."/>
            <person name="Gearin G."/>
            <person name="Gellesch M."/>
            <person name="Goldberg J."/>
            <person name="Griggs A."/>
            <person name="Gujja S."/>
            <person name="Heiman D."/>
            <person name="Howarth C."/>
            <person name="Larson L."/>
            <person name="Lui A."/>
            <person name="MacDonald P.J.P."/>
            <person name="Montmayeur A."/>
            <person name="Murphy C."/>
            <person name="Neiman D."/>
            <person name="Pearson M."/>
            <person name="Priest M."/>
            <person name="Roberts A."/>
            <person name="Saif S."/>
            <person name="Shea T."/>
            <person name="Shenoy N."/>
            <person name="Sisk P."/>
            <person name="Stolte C."/>
            <person name="Sykes S."/>
            <person name="Wortman J."/>
            <person name="Nusbaum C."/>
            <person name="Birren B."/>
        </authorList>
    </citation>
    <scope>NUCLEOTIDE SEQUENCE</scope>
    <source>
        <strain evidence="8">NIH/UT8656</strain>
    </source>
</reference>
<keyword evidence="4" id="KW-0804">Transcription</keyword>
<dbReference type="GO" id="GO:0008270">
    <property type="term" value="F:zinc ion binding"/>
    <property type="evidence" value="ECO:0007669"/>
    <property type="project" value="InterPro"/>
</dbReference>
<dbReference type="Pfam" id="PF04082">
    <property type="entry name" value="Fungal_trans"/>
    <property type="match status" value="1"/>
</dbReference>
<evidence type="ECO:0000313" key="9">
    <source>
        <dbReference type="Proteomes" id="UP000007304"/>
    </source>
</evidence>
<proteinExistence type="predicted"/>
<comment type="subcellular location">
    <subcellularLocation>
        <location evidence="1">Nucleus</location>
    </subcellularLocation>
</comment>
<dbReference type="GeneID" id="20307602"/>
<dbReference type="GO" id="GO:0045944">
    <property type="term" value="P:positive regulation of transcription by RNA polymerase II"/>
    <property type="evidence" value="ECO:0007669"/>
    <property type="project" value="TreeGrafter"/>
</dbReference>
<organism evidence="8 9">
    <name type="scientific">Exophiala dermatitidis (strain ATCC 34100 / CBS 525.76 / NIH/UT8656)</name>
    <name type="common">Black yeast</name>
    <name type="synonym">Wangiella dermatitidis</name>
    <dbReference type="NCBI Taxonomy" id="858893"/>
    <lineage>
        <taxon>Eukaryota</taxon>
        <taxon>Fungi</taxon>
        <taxon>Dikarya</taxon>
        <taxon>Ascomycota</taxon>
        <taxon>Pezizomycotina</taxon>
        <taxon>Eurotiomycetes</taxon>
        <taxon>Chaetothyriomycetidae</taxon>
        <taxon>Chaetothyriales</taxon>
        <taxon>Herpotrichiellaceae</taxon>
        <taxon>Exophiala</taxon>
    </lineage>
</organism>
<dbReference type="InterPro" id="IPR007219">
    <property type="entry name" value="XnlR_reg_dom"/>
</dbReference>
<dbReference type="Proteomes" id="UP000007304">
    <property type="component" value="Unassembled WGS sequence"/>
</dbReference>
<evidence type="ECO:0000313" key="8">
    <source>
        <dbReference type="EMBL" id="EHY54799.1"/>
    </source>
</evidence>
<dbReference type="EMBL" id="JH226131">
    <property type="protein sequence ID" value="EHY54799.1"/>
    <property type="molecule type" value="Genomic_DNA"/>
</dbReference>
<dbReference type="GO" id="GO:0006351">
    <property type="term" value="P:DNA-templated transcription"/>
    <property type="evidence" value="ECO:0007669"/>
    <property type="project" value="InterPro"/>
</dbReference>
<feature type="domain" description="Xylanolytic transcriptional activator regulatory" evidence="7">
    <location>
        <begin position="287"/>
        <end position="360"/>
    </location>
</feature>
<keyword evidence="5" id="KW-0539">Nucleus</keyword>
<dbReference type="RefSeq" id="XP_009155260.1">
    <property type="nucleotide sequence ID" value="XM_009157012.1"/>
</dbReference>
<dbReference type="eggNOG" id="ENOG502QTA0">
    <property type="taxonomic scope" value="Eukaryota"/>
</dbReference>
<evidence type="ECO:0000256" key="5">
    <source>
        <dbReference type="ARBA" id="ARBA00023242"/>
    </source>
</evidence>
<dbReference type="FunCoup" id="H6BRX1">
    <property type="interactions" value="466"/>
</dbReference>
<dbReference type="InParanoid" id="H6BRX1"/>
<dbReference type="HOGENOM" id="CLU_006926_3_1_1"/>
<evidence type="ECO:0000259" key="7">
    <source>
        <dbReference type="SMART" id="SM00906"/>
    </source>
</evidence>
<dbReference type="PANTHER" id="PTHR47540:SF6">
    <property type="entry name" value="ZN(II)2CYS6 TRANSCRIPTION FACTOR (EUROFUNG)"/>
    <property type="match status" value="1"/>
</dbReference>
<dbReference type="InterPro" id="IPR051711">
    <property type="entry name" value="Stress_Response_Reg"/>
</dbReference>
<dbReference type="OMA" id="YLQCIDY"/>
<dbReference type="VEuPathDB" id="FungiDB:HMPREF1120_02963"/>
<protein>
    <submittedName>
        <fullName evidence="8">Proline utilization trans-activator</fullName>
    </submittedName>
</protein>
<dbReference type="GO" id="GO:0043565">
    <property type="term" value="F:sequence-specific DNA binding"/>
    <property type="evidence" value="ECO:0007669"/>
    <property type="project" value="TreeGrafter"/>
</dbReference>
<evidence type="ECO:0000256" key="6">
    <source>
        <dbReference type="SAM" id="MobiDB-lite"/>
    </source>
</evidence>
<gene>
    <name evidence="8" type="ORF">HMPREF1120_02963</name>
</gene>